<evidence type="ECO:0000256" key="1">
    <source>
        <dbReference type="SAM" id="Phobius"/>
    </source>
</evidence>
<keyword evidence="1" id="KW-0812">Transmembrane</keyword>
<feature type="transmembrane region" description="Helical" evidence="1">
    <location>
        <begin position="53"/>
        <end position="72"/>
    </location>
</feature>
<dbReference type="Proteomes" id="UP000694728">
    <property type="component" value="Unplaced"/>
</dbReference>
<dbReference type="AlphaFoldDB" id="A0A8D1KXW3"/>
<organism evidence="2 3">
    <name type="scientific">Sus scrofa</name>
    <name type="common">Pig</name>
    <dbReference type="NCBI Taxonomy" id="9823"/>
    <lineage>
        <taxon>Eukaryota</taxon>
        <taxon>Metazoa</taxon>
        <taxon>Chordata</taxon>
        <taxon>Craniata</taxon>
        <taxon>Vertebrata</taxon>
        <taxon>Euteleostomi</taxon>
        <taxon>Mammalia</taxon>
        <taxon>Eutheria</taxon>
        <taxon>Laurasiatheria</taxon>
        <taxon>Artiodactyla</taxon>
        <taxon>Suina</taxon>
        <taxon>Suidae</taxon>
        <taxon>Sus</taxon>
    </lineage>
</organism>
<evidence type="ECO:0000313" key="3">
    <source>
        <dbReference type="Proteomes" id="UP000694728"/>
    </source>
</evidence>
<sequence length="93" mass="10268">MCLLAVCVSSLENGLFRSFAHLSIGLLAFLLLSCISCLYILEIKSLSVASFEVIFSHSVSCLFVFFLVSFAVQKLVSLIRSHWFSFALISVAL</sequence>
<keyword evidence="1" id="KW-0472">Membrane</keyword>
<evidence type="ECO:0000313" key="2">
    <source>
        <dbReference type="Ensembl" id="ENSSSCP00045019790.1"/>
    </source>
</evidence>
<reference evidence="2" key="1">
    <citation type="submission" date="2025-05" db="UniProtKB">
        <authorList>
            <consortium name="Ensembl"/>
        </authorList>
    </citation>
    <scope>IDENTIFICATION</scope>
</reference>
<dbReference type="Proteomes" id="UP000694720">
    <property type="component" value="Unplaced"/>
</dbReference>
<dbReference type="Ensembl" id="ENSSSCT00045028616.1">
    <property type="protein sequence ID" value="ENSSSCP00045019790.1"/>
    <property type="gene ID" value="ENSSSCG00045016848.1"/>
</dbReference>
<dbReference type="Ensembl" id="ENSSSCT00055031136.1">
    <property type="protein sequence ID" value="ENSSSCP00055024792.1"/>
    <property type="gene ID" value="ENSSSCG00055015812.1"/>
</dbReference>
<protein>
    <submittedName>
        <fullName evidence="2">Uncharacterized protein</fullName>
    </submittedName>
</protein>
<keyword evidence="1" id="KW-1133">Transmembrane helix</keyword>
<dbReference type="Proteomes" id="UP000694724">
    <property type="component" value="Unplaced"/>
</dbReference>
<accession>A0A8D1KXW3</accession>
<proteinExistence type="predicted"/>
<dbReference type="Ensembl" id="ENSSSCT00035058632.1">
    <property type="protein sequence ID" value="ENSSSCP00035023575.1"/>
    <property type="gene ID" value="ENSSSCG00035044126.1"/>
</dbReference>
<dbReference type="Ensembl" id="ENSSSCT00025104516.1">
    <property type="protein sequence ID" value="ENSSSCP00025046474.1"/>
    <property type="gene ID" value="ENSSSCG00025075717.1"/>
</dbReference>
<feature type="transmembrane region" description="Helical" evidence="1">
    <location>
        <begin position="19"/>
        <end position="41"/>
    </location>
</feature>
<dbReference type="Proteomes" id="UP000694727">
    <property type="component" value="Unplaced"/>
</dbReference>
<name>A0A8D1KXW3_PIG</name>